<dbReference type="Pfam" id="PF09314">
    <property type="entry name" value="DUF1972"/>
    <property type="match status" value="1"/>
</dbReference>
<organism evidence="3 4">
    <name type="scientific">Vibrio crassostreae</name>
    <dbReference type="NCBI Taxonomy" id="246167"/>
    <lineage>
        <taxon>Bacteria</taxon>
        <taxon>Pseudomonadati</taxon>
        <taxon>Pseudomonadota</taxon>
        <taxon>Gammaproteobacteria</taxon>
        <taxon>Vibrionales</taxon>
        <taxon>Vibrionaceae</taxon>
        <taxon>Vibrio</taxon>
    </lineage>
</organism>
<feature type="domain" description="Glycosyl transferase family 1" evidence="1">
    <location>
        <begin position="178"/>
        <end position="297"/>
    </location>
</feature>
<comment type="caution">
    <text evidence="3">The sequence shown here is derived from an EMBL/GenBank/DDBJ whole genome shotgun (WGS) entry which is preliminary data.</text>
</comment>
<protein>
    <submittedName>
        <fullName evidence="3">WcvF</fullName>
    </submittedName>
</protein>
<accession>A0ABP1WNP4</accession>
<proteinExistence type="predicted"/>
<evidence type="ECO:0000313" key="3">
    <source>
        <dbReference type="EMBL" id="CDT05264.1"/>
    </source>
</evidence>
<dbReference type="Pfam" id="PF00534">
    <property type="entry name" value="Glycos_transf_1"/>
    <property type="match status" value="1"/>
</dbReference>
<feature type="domain" description="DUF1972" evidence="2">
    <location>
        <begin position="4"/>
        <end position="174"/>
    </location>
</feature>
<dbReference type="Gene3D" id="3.40.50.2000">
    <property type="entry name" value="Glycogen Phosphorylase B"/>
    <property type="match status" value="2"/>
</dbReference>
<sequence length="351" mass="40287">MNNKVAIVGTVGIPACYGGFESLVENLTKYKSEMIQYHVFCSNSSYSKKYTKYNDAELIYLPLKANGWQSIPYDILSLIKCIRMKPDSILILGVSGCMFLPIFKLFSSSKIITNIDGLEWKREKWHWLIKRFLKASEYLAVKFSDVVITDNKAIGDYVDSEYGKDNVTIAYGGDHALRNIEVKASEKSYALGLCRIEPENNVHMILEAFSQTDRQLKFIGNWNASQFGRELKEKYSACTNIELLDPIYDLDELYRIRKSCNVYLHGHSAGGTNPSLVEMMHFGVPILAYDCNFNRYSTDDKAEYFNSSPQLIDLLTSNNIESLHENGLSMKRIAQQRYTWVEITRLYELTY</sequence>
<evidence type="ECO:0000313" key="4">
    <source>
        <dbReference type="Proteomes" id="UP000049077"/>
    </source>
</evidence>
<dbReference type="InterPro" id="IPR015393">
    <property type="entry name" value="DUF1972"/>
</dbReference>
<reference evidence="3 4" key="1">
    <citation type="submission" date="2014-06" db="EMBL/GenBank/DDBJ databases">
        <authorList>
            <person name="Le Roux F."/>
        </authorList>
    </citation>
    <scope>NUCLEOTIDE SEQUENCE [LARGE SCALE GENOMIC DNA]</scope>
    <source>
        <strain evidence="3 4">J5-4</strain>
    </source>
</reference>
<evidence type="ECO:0000259" key="2">
    <source>
        <dbReference type="Pfam" id="PF09314"/>
    </source>
</evidence>
<dbReference type="RefSeq" id="WP_048661387.1">
    <property type="nucleotide sequence ID" value="NZ_CAWMAN010000103.1"/>
</dbReference>
<dbReference type="Proteomes" id="UP000049077">
    <property type="component" value="Unassembled WGS sequence"/>
</dbReference>
<dbReference type="EMBL" id="CCJX01000054">
    <property type="protein sequence ID" value="CDT05264.1"/>
    <property type="molecule type" value="Genomic_DNA"/>
</dbReference>
<dbReference type="SUPFAM" id="SSF53756">
    <property type="entry name" value="UDP-Glycosyltransferase/glycogen phosphorylase"/>
    <property type="match status" value="1"/>
</dbReference>
<dbReference type="InterPro" id="IPR001296">
    <property type="entry name" value="Glyco_trans_1"/>
</dbReference>
<evidence type="ECO:0000259" key="1">
    <source>
        <dbReference type="Pfam" id="PF00534"/>
    </source>
</evidence>
<gene>
    <name evidence="3" type="primary">wcvF</name>
    <name evidence="3" type="ORF">VCR4J5_1470033</name>
</gene>
<name>A0ABP1WNP4_9VIBR</name>
<keyword evidence="4" id="KW-1185">Reference proteome</keyword>